<evidence type="ECO:0000256" key="1">
    <source>
        <dbReference type="SAM" id="Phobius"/>
    </source>
</evidence>
<dbReference type="KEGG" id="bcen:DM39_4080"/>
<evidence type="ECO:0000313" key="2">
    <source>
        <dbReference type="EMBL" id="AIO36926.1"/>
    </source>
</evidence>
<proteinExistence type="predicted"/>
<keyword evidence="1" id="KW-0472">Membrane</keyword>
<keyword evidence="3" id="KW-1185">Reference proteome</keyword>
<evidence type="ECO:0000313" key="3">
    <source>
        <dbReference type="Proteomes" id="UP000029413"/>
    </source>
</evidence>
<keyword evidence="1" id="KW-1133">Transmembrane helix</keyword>
<dbReference type="EMBL" id="CP007784">
    <property type="protein sequence ID" value="AIO36926.1"/>
    <property type="molecule type" value="Genomic_DNA"/>
</dbReference>
<sequence>MTIERPNWELPASIQMQQNVAGAVLALLALAYIVYVCRKDRVIYPLFVYVGAGIAALHEPIVDFLGVSTFPEIHQTILYATFGRQMPPYLALCYLYYYPVAIVWLIRRMNRGMTATQWWISYAGLSLFTAAFDMWPIHVGLWRYYGPLQPWGILGFPAWWWFGQSSAIFTSAAIIHMLRRAVLSERRSVLLLAITPMLIFTALEGPALPITLALHTATEPSTTTPFEFVTIALHLMNVWLCGQIVTLRRSDRMPASDRYSSLSSN</sequence>
<protein>
    <submittedName>
        <fullName evidence="2">Membrane protein</fullName>
    </submittedName>
</protein>
<feature type="transmembrane region" description="Helical" evidence="1">
    <location>
        <begin position="228"/>
        <end position="247"/>
    </location>
</feature>
<dbReference type="Proteomes" id="UP000029413">
    <property type="component" value="Chromosome 2"/>
</dbReference>
<feature type="transmembrane region" description="Helical" evidence="1">
    <location>
        <begin position="20"/>
        <end position="37"/>
    </location>
</feature>
<keyword evidence="1" id="KW-0812">Transmembrane</keyword>
<feature type="transmembrane region" description="Helical" evidence="1">
    <location>
        <begin position="118"/>
        <end position="138"/>
    </location>
</feature>
<reference evidence="2 3" key="1">
    <citation type="submission" date="2014-05" db="EMBL/GenBank/DDBJ databases">
        <authorList>
            <person name="Bishop-Lilly K.A."/>
            <person name="Broomall S.M."/>
            <person name="Chain P.S."/>
            <person name="Chertkov O."/>
            <person name="Coyne S.R."/>
            <person name="Daligault H.E."/>
            <person name="Davenport K.W."/>
            <person name="Erkkila T."/>
            <person name="Frey K.G."/>
            <person name="Gibbons H.S."/>
            <person name="Gu W."/>
            <person name="Jaissle J."/>
            <person name="Johnson S.L."/>
            <person name="Koroleva G.I."/>
            <person name="Ladner J.T."/>
            <person name="Lo C.-C."/>
            <person name="Minogue T.D."/>
            <person name="Munk C."/>
            <person name="Palacios G.F."/>
            <person name="Redden C.L."/>
            <person name="Rosenzweig C.N."/>
            <person name="Scholz M.B."/>
            <person name="Teshima H."/>
            <person name="Xu Y."/>
        </authorList>
    </citation>
    <scope>NUCLEOTIDE SEQUENCE [LARGE SCALE GENOMIC DNA]</scope>
    <source>
        <strain evidence="2 3">DDS 22E-1</strain>
    </source>
</reference>
<feature type="transmembrane region" description="Helical" evidence="1">
    <location>
        <begin position="46"/>
        <end position="66"/>
    </location>
</feature>
<feature type="transmembrane region" description="Helical" evidence="1">
    <location>
        <begin position="158"/>
        <end position="178"/>
    </location>
</feature>
<gene>
    <name evidence="2" type="ORF">DM39_4080</name>
</gene>
<name>A0AAN0S031_9BURK</name>
<organism evidence="2 3">
    <name type="scientific">Burkholderia cenocepacia</name>
    <dbReference type="NCBI Taxonomy" id="95486"/>
    <lineage>
        <taxon>Bacteria</taxon>
        <taxon>Pseudomonadati</taxon>
        <taxon>Pseudomonadota</taxon>
        <taxon>Betaproteobacteria</taxon>
        <taxon>Burkholderiales</taxon>
        <taxon>Burkholderiaceae</taxon>
        <taxon>Burkholderia</taxon>
        <taxon>Burkholderia cepacia complex</taxon>
    </lineage>
</organism>
<dbReference type="AlphaFoldDB" id="A0AAN0S031"/>
<feature type="transmembrane region" description="Helical" evidence="1">
    <location>
        <begin position="190"/>
        <end position="208"/>
    </location>
</feature>
<feature type="transmembrane region" description="Helical" evidence="1">
    <location>
        <begin position="86"/>
        <end position="106"/>
    </location>
</feature>
<accession>A0AAN0S031</accession>